<dbReference type="InterPro" id="IPR036568">
    <property type="entry name" value="GGCT-like_sf"/>
</dbReference>
<comment type="caution">
    <text evidence="3">The sequence shown here is derived from an EMBL/GenBank/DDBJ whole genome shotgun (WGS) entry which is preliminary data.</text>
</comment>
<sequence>MADLSGDLFVFGYGSLIWRPGFSYLDCRPATLRGYHRAFCIYSHHYRGTCERPGLVLGLDRGGSCRGVVFRVAAAERDATLAYLRERELVTNVYIEKVLPVRSDAGSHAAVTYVADRAHEQYAGGLDFERQVAMIAGAEGIAGRNRDYLAATVDEITRLGLGDSALHRLRQAVDAVPAEAMGDHAVAHLQG</sequence>
<dbReference type="CDD" id="cd06661">
    <property type="entry name" value="GGCT_like"/>
    <property type="match status" value="1"/>
</dbReference>
<dbReference type="Proteomes" id="UP000245461">
    <property type="component" value="Unassembled WGS sequence"/>
</dbReference>
<gene>
    <name evidence="3" type="ORF">DKG74_04915</name>
</gene>
<evidence type="ECO:0000313" key="3">
    <source>
        <dbReference type="EMBL" id="PWR25110.1"/>
    </source>
</evidence>
<reference evidence="3 4" key="1">
    <citation type="submission" date="2018-05" db="EMBL/GenBank/DDBJ databases">
        <title>Zavarzinia sp. HR-AS.</title>
        <authorList>
            <person name="Lee Y."/>
            <person name="Jeon C.O."/>
        </authorList>
    </citation>
    <scope>NUCLEOTIDE SEQUENCE [LARGE SCALE GENOMIC DNA]</scope>
    <source>
        <strain evidence="3 4">HR-AS</strain>
    </source>
</reference>
<accession>A0A317EGA5</accession>
<dbReference type="Pfam" id="PF04752">
    <property type="entry name" value="ChaC"/>
    <property type="match status" value="1"/>
</dbReference>
<dbReference type="SUPFAM" id="SSF110857">
    <property type="entry name" value="Gamma-glutamyl cyclotransferase-like"/>
    <property type="match status" value="1"/>
</dbReference>
<dbReference type="OrthoDB" id="9795692at2"/>
<name>A0A317EGA5_9PROT</name>
<dbReference type="InterPro" id="IPR006840">
    <property type="entry name" value="ChaC"/>
</dbReference>
<dbReference type="EC" id="4.3.2.7" evidence="1"/>
<keyword evidence="4" id="KW-1185">Reference proteome</keyword>
<dbReference type="GO" id="GO:0061928">
    <property type="term" value="F:glutathione specific gamma-glutamylcyclotransferase activity"/>
    <property type="evidence" value="ECO:0007669"/>
    <property type="project" value="UniProtKB-EC"/>
</dbReference>
<dbReference type="Gene3D" id="3.10.490.10">
    <property type="entry name" value="Gamma-glutamyl cyclotransferase-like"/>
    <property type="match status" value="1"/>
</dbReference>
<organism evidence="3 4">
    <name type="scientific">Zavarzinia aquatilis</name>
    <dbReference type="NCBI Taxonomy" id="2211142"/>
    <lineage>
        <taxon>Bacteria</taxon>
        <taxon>Pseudomonadati</taxon>
        <taxon>Pseudomonadota</taxon>
        <taxon>Alphaproteobacteria</taxon>
        <taxon>Rhodospirillales</taxon>
        <taxon>Zavarziniaceae</taxon>
        <taxon>Zavarzinia</taxon>
    </lineage>
</organism>
<dbReference type="GO" id="GO:0016740">
    <property type="term" value="F:transferase activity"/>
    <property type="evidence" value="ECO:0007669"/>
    <property type="project" value="UniProtKB-KW"/>
</dbReference>
<evidence type="ECO:0000256" key="1">
    <source>
        <dbReference type="ARBA" id="ARBA00012344"/>
    </source>
</evidence>
<evidence type="ECO:0000313" key="4">
    <source>
        <dbReference type="Proteomes" id="UP000245461"/>
    </source>
</evidence>
<dbReference type="PANTHER" id="PTHR12192">
    <property type="entry name" value="CATION TRANSPORT PROTEIN CHAC-RELATED"/>
    <property type="match status" value="1"/>
</dbReference>
<keyword evidence="3" id="KW-0808">Transferase</keyword>
<dbReference type="PANTHER" id="PTHR12192:SF2">
    <property type="entry name" value="GLUTATHIONE-SPECIFIC GAMMA-GLUTAMYLCYCLOTRANSFERASE 2"/>
    <property type="match status" value="1"/>
</dbReference>
<protein>
    <recommendedName>
        <fullName evidence="1">glutathione-specific gamma-glutamylcyclotransferase</fullName>
        <ecNumber evidence="1">4.3.2.7</ecNumber>
    </recommendedName>
</protein>
<dbReference type="InterPro" id="IPR013024">
    <property type="entry name" value="GGCT-like"/>
</dbReference>
<proteinExistence type="predicted"/>
<dbReference type="AlphaFoldDB" id="A0A317EGA5"/>
<evidence type="ECO:0000256" key="2">
    <source>
        <dbReference type="ARBA" id="ARBA00023239"/>
    </source>
</evidence>
<dbReference type="RefSeq" id="WP_109903227.1">
    <property type="nucleotide sequence ID" value="NZ_QGLE01000002.1"/>
</dbReference>
<keyword evidence="2" id="KW-0456">Lyase</keyword>
<dbReference type="EMBL" id="QGLE01000002">
    <property type="protein sequence ID" value="PWR25110.1"/>
    <property type="molecule type" value="Genomic_DNA"/>
</dbReference>
<dbReference type="GO" id="GO:0005737">
    <property type="term" value="C:cytoplasm"/>
    <property type="evidence" value="ECO:0007669"/>
    <property type="project" value="TreeGrafter"/>
</dbReference>
<dbReference type="GO" id="GO:0006751">
    <property type="term" value="P:glutathione catabolic process"/>
    <property type="evidence" value="ECO:0007669"/>
    <property type="project" value="InterPro"/>
</dbReference>